<keyword evidence="3" id="KW-1185">Reference proteome</keyword>
<name>A0ABV9EA80_9ACTN</name>
<accession>A0ABV9EA80</accession>
<dbReference type="Proteomes" id="UP001595891">
    <property type="component" value="Unassembled WGS sequence"/>
</dbReference>
<dbReference type="Pfam" id="PF13460">
    <property type="entry name" value="NAD_binding_10"/>
    <property type="match status" value="1"/>
</dbReference>
<feature type="domain" description="NAD(P)-binding" evidence="1">
    <location>
        <begin position="6"/>
        <end position="142"/>
    </location>
</feature>
<evidence type="ECO:0000313" key="3">
    <source>
        <dbReference type="Proteomes" id="UP001595891"/>
    </source>
</evidence>
<dbReference type="EMBL" id="JBHSFN010000002">
    <property type="protein sequence ID" value="MFC4585320.1"/>
    <property type="molecule type" value="Genomic_DNA"/>
</dbReference>
<evidence type="ECO:0000259" key="1">
    <source>
        <dbReference type="Pfam" id="PF13460"/>
    </source>
</evidence>
<dbReference type="Gene3D" id="3.90.25.10">
    <property type="entry name" value="UDP-galactose 4-epimerase, domain 1"/>
    <property type="match status" value="1"/>
</dbReference>
<dbReference type="InterPro" id="IPR036291">
    <property type="entry name" value="NAD(P)-bd_dom_sf"/>
</dbReference>
<reference evidence="3" key="1">
    <citation type="journal article" date="2019" name="Int. J. Syst. Evol. Microbiol.">
        <title>The Global Catalogue of Microorganisms (GCM) 10K type strain sequencing project: providing services to taxonomists for standard genome sequencing and annotation.</title>
        <authorList>
            <consortium name="The Broad Institute Genomics Platform"/>
            <consortium name="The Broad Institute Genome Sequencing Center for Infectious Disease"/>
            <person name="Wu L."/>
            <person name="Ma J."/>
        </authorList>
    </citation>
    <scope>NUCLEOTIDE SEQUENCE [LARGE SCALE GENOMIC DNA]</scope>
    <source>
        <strain evidence="3">CCUG 49560</strain>
    </source>
</reference>
<dbReference type="InterPro" id="IPR016040">
    <property type="entry name" value="NAD(P)-bd_dom"/>
</dbReference>
<dbReference type="PANTHER" id="PTHR43162">
    <property type="match status" value="1"/>
</dbReference>
<gene>
    <name evidence="2" type="ORF">ACFO8L_04530</name>
</gene>
<sequence>MILVTGATGHVGRELVTRLLTAGERVRAFTRDPSRARGVLPAGAEVLGGDLTTGDGLPDALRGVDGVFLFLDATRSATGAAGPAATMIAASGVTRVAALSSASAAGDPGNLIAAGHLIAEAALADAGLAATLLRPGEFMSNALQWAPAIRSGEVLRIPFLDLRSAVVDPADIAAVASVSLLRPGHEGKIHPISGGEYQSARDRVGTLARVLDLDITVEEVSEAEHVERMSRYMPAFVVEAVLDLVRQARELNLPEKDWLLPTVRDLTGRAPRTFAEWATGHAAFFRP</sequence>
<evidence type="ECO:0000313" key="2">
    <source>
        <dbReference type="EMBL" id="MFC4585320.1"/>
    </source>
</evidence>
<proteinExistence type="predicted"/>
<dbReference type="InterPro" id="IPR051604">
    <property type="entry name" value="Ergot_Alk_Oxidoreductase"/>
</dbReference>
<organism evidence="2 3">
    <name type="scientific">Sphaerisporangium corydalis</name>
    <dbReference type="NCBI Taxonomy" id="1441875"/>
    <lineage>
        <taxon>Bacteria</taxon>
        <taxon>Bacillati</taxon>
        <taxon>Actinomycetota</taxon>
        <taxon>Actinomycetes</taxon>
        <taxon>Streptosporangiales</taxon>
        <taxon>Streptosporangiaceae</taxon>
        <taxon>Sphaerisporangium</taxon>
    </lineage>
</organism>
<dbReference type="RefSeq" id="WP_262842630.1">
    <property type="nucleotide sequence ID" value="NZ_JANZYP010000012.1"/>
</dbReference>
<dbReference type="Gene3D" id="3.40.50.720">
    <property type="entry name" value="NAD(P)-binding Rossmann-like Domain"/>
    <property type="match status" value="1"/>
</dbReference>
<dbReference type="SUPFAM" id="SSF51735">
    <property type="entry name" value="NAD(P)-binding Rossmann-fold domains"/>
    <property type="match status" value="1"/>
</dbReference>
<comment type="caution">
    <text evidence="2">The sequence shown here is derived from an EMBL/GenBank/DDBJ whole genome shotgun (WGS) entry which is preliminary data.</text>
</comment>
<dbReference type="PANTHER" id="PTHR43162:SF1">
    <property type="entry name" value="PRESTALK A DIFFERENTIATION PROTEIN A"/>
    <property type="match status" value="1"/>
</dbReference>
<protein>
    <submittedName>
        <fullName evidence="2">SDR family oxidoreductase</fullName>
    </submittedName>
</protein>